<reference evidence="9 10" key="1">
    <citation type="journal article" date="2020" name="J. Phycol.">
        <title>Comparative genome analysis reveals Cyanidiococcus gen. nov., a new extremophilic red algal genus sister to Cyanidioschyzon (Cyanidioschyzonaceae, Rhodophyta).</title>
        <authorList>
            <person name="Liu S.-L."/>
            <person name="Chiang Y.-R."/>
            <person name="Yoon H.S."/>
            <person name="Fu H.-Y."/>
        </authorList>
    </citation>
    <scope>NUCLEOTIDE SEQUENCE [LARGE SCALE GENOMIC DNA]</scope>
    <source>
        <strain evidence="9 10">THAL066</strain>
    </source>
</reference>
<dbReference type="EMBL" id="VWRR01000014">
    <property type="protein sequence ID" value="KAF6001604.1"/>
    <property type="molecule type" value="Genomic_DNA"/>
</dbReference>
<protein>
    <recommendedName>
        <fullName evidence="8">Photolyase/cryptochrome alpha/beta domain-containing protein</fullName>
    </recommendedName>
</protein>
<feature type="site" description="Electron transfer via tryptophanyl radical" evidence="6">
    <location>
        <position position="535"/>
    </location>
</feature>
<dbReference type="Gene3D" id="1.10.579.10">
    <property type="entry name" value="DNA Cyclobutane Dipyrimidine Photolyase, subunit A, domain 3"/>
    <property type="match status" value="1"/>
</dbReference>
<dbReference type="Pfam" id="PF00875">
    <property type="entry name" value="DNA_photolyase"/>
    <property type="match status" value="1"/>
</dbReference>
<evidence type="ECO:0000256" key="2">
    <source>
        <dbReference type="ARBA" id="ARBA00022630"/>
    </source>
</evidence>
<dbReference type="PANTHER" id="PTHR11455:SF18">
    <property type="entry name" value="SI:CH1073-390K14.1"/>
    <property type="match status" value="1"/>
</dbReference>
<feature type="site" description="Electron transfer via tryptophanyl radical" evidence="6">
    <location>
        <position position="459"/>
    </location>
</feature>
<dbReference type="SUPFAM" id="SSF48173">
    <property type="entry name" value="Cryptochrome/photolyase FAD-binding domain"/>
    <property type="match status" value="1"/>
</dbReference>
<dbReference type="AlphaFoldDB" id="A0A7J7IFU3"/>
<dbReference type="InterPro" id="IPR036134">
    <property type="entry name" value="Crypto/Photolyase_FAD-like_sf"/>
</dbReference>
<dbReference type="GO" id="GO:0071949">
    <property type="term" value="F:FAD binding"/>
    <property type="evidence" value="ECO:0007669"/>
    <property type="project" value="TreeGrafter"/>
</dbReference>
<dbReference type="GO" id="GO:0043153">
    <property type="term" value="P:entrainment of circadian clock by photoperiod"/>
    <property type="evidence" value="ECO:0007669"/>
    <property type="project" value="TreeGrafter"/>
</dbReference>
<feature type="region of interest" description="Disordered" evidence="7">
    <location>
        <begin position="693"/>
        <end position="718"/>
    </location>
</feature>
<feature type="site" description="Electron transfer via tryptophanyl radical" evidence="6">
    <location>
        <position position="512"/>
    </location>
</feature>
<organism evidence="9 10">
    <name type="scientific">Cyanidiococcus yangmingshanensis</name>
    <dbReference type="NCBI Taxonomy" id="2690220"/>
    <lineage>
        <taxon>Eukaryota</taxon>
        <taxon>Rhodophyta</taxon>
        <taxon>Bangiophyceae</taxon>
        <taxon>Cyanidiales</taxon>
        <taxon>Cyanidiaceae</taxon>
        <taxon>Cyanidiococcus</taxon>
    </lineage>
</organism>
<evidence type="ECO:0000256" key="1">
    <source>
        <dbReference type="ARBA" id="ARBA00005862"/>
    </source>
</evidence>
<evidence type="ECO:0000259" key="8">
    <source>
        <dbReference type="PROSITE" id="PS51645"/>
    </source>
</evidence>
<gene>
    <name evidence="9" type="ORF">F1559_004081</name>
</gene>
<dbReference type="Gene3D" id="3.40.50.620">
    <property type="entry name" value="HUPs"/>
    <property type="match status" value="1"/>
</dbReference>
<dbReference type="PANTHER" id="PTHR11455">
    <property type="entry name" value="CRYPTOCHROME"/>
    <property type="match status" value="1"/>
</dbReference>
<dbReference type="GO" id="GO:0006950">
    <property type="term" value="P:response to stress"/>
    <property type="evidence" value="ECO:0007669"/>
    <property type="project" value="UniProtKB-ARBA"/>
</dbReference>
<dbReference type="OrthoDB" id="435881at2759"/>
<dbReference type="InterPro" id="IPR036155">
    <property type="entry name" value="Crypto/Photolyase_N_sf"/>
</dbReference>
<dbReference type="GO" id="GO:0005634">
    <property type="term" value="C:nucleus"/>
    <property type="evidence" value="ECO:0007669"/>
    <property type="project" value="TreeGrafter"/>
</dbReference>
<evidence type="ECO:0000256" key="7">
    <source>
        <dbReference type="SAM" id="MobiDB-lite"/>
    </source>
</evidence>
<feature type="binding site" evidence="5">
    <location>
        <position position="425"/>
    </location>
    <ligand>
        <name>FAD</name>
        <dbReference type="ChEBI" id="CHEBI:57692"/>
    </ligand>
</feature>
<comment type="similarity">
    <text evidence="1">Belongs to the DNA photolyase class-1 family.</text>
</comment>
<dbReference type="GO" id="GO:0032922">
    <property type="term" value="P:circadian regulation of gene expression"/>
    <property type="evidence" value="ECO:0007669"/>
    <property type="project" value="TreeGrafter"/>
</dbReference>
<evidence type="ECO:0000313" key="9">
    <source>
        <dbReference type="EMBL" id="KAF6001604.1"/>
    </source>
</evidence>
<feature type="domain" description="Photolyase/cryptochrome alpha/beta" evidence="8">
    <location>
        <begin position="103"/>
        <end position="242"/>
    </location>
</feature>
<feature type="binding site" evidence="5">
    <location>
        <begin position="525"/>
        <end position="527"/>
    </location>
    <ligand>
        <name>FAD</name>
        <dbReference type="ChEBI" id="CHEBI:57692"/>
    </ligand>
</feature>
<dbReference type="InterPro" id="IPR014729">
    <property type="entry name" value="Rossmann-like_a/b/a_fold"/>
</dbReference>
<keyword evidence="4" id="KW-0157">Chromophore</keyword>
<dbReference type="PROSITE" id="PS00394">
    <property type="entry name" value="DNA_PHOTOLYASES_1_1"/>
    <property type="match status" value="1"/>
</dbReference>
<comment type="caution">
    <text evidence="9">The sequence shown here is derived from an EMBL/GenBank/DDBJ whole genome shotgun (WGS) entry which is preliminary data.</text>
</comment>
<proteinExistence type="inferred from homology"/>
<dbReference type="SUPFAM" id="SSF52425">
    <property type="entry name" value="Cryptochrome/photolyase, N-terminal domain"/>
    <property type="match status" value="1"/>
</dbReference>
<dbReference type="PROSITE" id="PS51645">
    <property type="entry name" value="PHR_CRY_ALPHA_BETA"/>
    <property type="match status" value="1"/>
</dbReference>
<dbReference type="GO" id="GO:0003904">
    <property type="term" value="F:deoxyribodipyrimidine photo-lyase activity"/>
    <property type="evidence" value="ECO:0007669"/>
    <property type="project" value="TreeGrafter"/>
</dbReference>
<dbReference type="InterPro" id="IPR018394">
    <property type="entry name" value="DNA_photolyase_1_CS_C"/>
</dbReference>
<name>A0A7J7IFU3_9RHOD</name>
<evidence type="ECO:0000256" key="3">
    <source>
        <dbReference type="ARBA" id="ARBA00022827"/>
    </source>
</evidence>
<keyword evidence="3 5" id="KW-0274">FAD</keyword>
<dbReference type="Gene3D" id="1.25.40.80">
    <property type="match status" value="1"/>
</dbReference>
<dbReference type="GO" id="GO:0005737">
    <property type="term" value="C:cytoplasm"/>
    <property type="evidence" value="ECO:0007669"/>
    <property type="project" value="TreeGrafter"/>
</dbReference>
<dbReference type="GO" id="GO:0006139">
    <property type="term" value="P:nucleobase-containing compound metabolic process"/>
    <property type="evidence" value="ECO:0007669"/>
    <property type="project" value="UniProtKB-ARBA"/>
</dbReference>
<dbReference type="InterPro" id="IPR006050">
    <property type="entry name" value="DNA_photolyase_N"/>
</dbReference>
<evidence type="ECO:0000256" key="4">
    <source>
        <dbReference type="ARBA" id="ARBA00022991"/>
    </source>
</evidence>
<dbReference type="InterPro" id="IPR002081">
    <property type="entry name" value="Cryptochrome/DNA_photolyase_1"/>
</dbReference>
<dbReference type="InterPro" id="IPR005101">
    <property type="entry name" value="Cryptochr/Photolyase_FAD-bd"/>
</dbReference>
<feature type="region of interest" description="Disordered" evidence="7">
    <location>
        <begin position="60"/>
        <end position="98"/>
    </location>
</feature>
<dbReference type="GO" id="GO:0003677">
    <property type="term" value="F:DNA binding"/>
    <property type="evidence" value="ECO:0007669"/>
    <property type="project" value="TreeGrafter"/>
</dbReference>
<keyword evidence="2 5" id="KW-0285">Flavoprotein</keyword>
<comment type="cofactor">
    <cofactor evidence="5">
        <name>FAD</name>
        <dbReference type="ChEBI" id="CHEBI:57692"/>
    </cofactor>
    <text evidence="5">Binds 1 FAD per subunit.</text>
</comment>
<feature type="compositionally biased region" description="Low complexity" evidence="7">
    <location>
        <begin position="84"/>
        <end position="98"/>
    </location>
</feature>
<sequence length="718" mass="82362">MQPLECRLATFVAKPASLLRRHSSAEKSWLAQERASLFQNKTQRGPLSFQKFGTSTRRAYLNMRKTKRRSSETSTTEARRPHPSGLASGRSAAGPSSASSSTTIIWLRGRGDLRVYDNPLLVHAQREKQPLIIIFTWSQADATGPFSYGDAQRAFMFSVIDELHRDLKRRYIQDIHYVRLRDQACASDYVELFDYLGKTLRANVLLLARRYEPPWRQLDDEIEHALKTMNRWKVFSYNMHLLHEPGAVGYTGDSPATFGHFGTLLPFYRAWERNAGHPPQPSEAVSWLPEAPQNLPWPETFSATIGDVNASEVIPECRELSTSSFSLVPSLQSTGLHPVGAGVARWDITVMRSWDVREEAVRAQLRQFLQDRLPRYESSKSRADRQSVSRLSPFLALGVVSVREMYHETRDALRRLPEHKRSKTFARRLIWRELAYWTLHHFPEAAMEPIRSHYTTQEWNEDPELIAAWQQGRTGYPLIDAGMRQLWQTGWMPQNIRMAVASFLIEYLNIHWMHGLQWFHHTLVDLDIAINAMMWQNAGRSGLDMWNFVIHPVTSSRTSDPTGAYVRQWIPELSQLPNEFIHAPWAAPESVRQAAAVRLGDTYPERIVNDLAEARRRSKRAVLEMRCRTEPHFFNDDGYDRIRVPILETGQSRLEHTGRSAGPHLYVWRHVFTRREFRGAPFGTLLSEQAASTKAPQLQPVALQDTPAAQGKIAEEAS</sequence>
<dbReference type="Proteomes" id="UP000530660">
    <property type="component" value="Unassembled WGS sequence"/>
</dbReference>
<accession>A0A7J7IFU3</accession>
<feature type="binding site" evidence="5">
    <location>
        <position position="376"/>
    </location>
    <ligand>
        <name>FAD</name>
        <dbReference type="ChEBI" id="CHEBI:57692"/>
    </ligand>
</feature>
<evidence type="ECO:0000313" key="10">
    <source>
        <dbReference type="Proteomes" id="UP000530660"/>
    </source>
</evidence>
<evidence type="ECO:0000256" key="6">
    <source>
        <dbReference type="PIRSR" id="PIRSR602081-2"/>
    </source>
</evidence>
<keyword evidence="10" id="KW-1185">Reference proteome</keyword>
<dbReference type="Pfam" id="PF03441">
    <property type="entry name" value="FAD_binding_7"/>
    <property type="match status" value="1"/>
</dbReference>
<evidence type="ECO:0000256" key="5">
    <source>
        <dbReference type="PIRSR" id="PIRSR602081-1"/>
    </source>
</evidence>